<keyword evidence="3" id="KW-1185">Reference proteome</keyword>
<dbReference type="RefSeq" id="WP_108847137.1">
    <property type="nucleotide sequence ID" value="NZ_CP015449.1"/>
</dbReference>
<dbReference type="EMBL" id="CP015449">
    <property type="protein sequence ID" value="AWH91877.1"/>
    <property type="molecule type" value="Genomic_DNA"/>
</dbReference>
<evidence type="ECO:0000313" key="3">
    <source>
        <dbReference type="Proteomes" id="UP000244928"/>
    </source>
</evidence>
<dbReference type="KEGG" id="dlu:A6035_06565"/>
<accession>A0A2S1R6F9</accession>
<dbReference type="AlphaFoldDB" id="A0A2S1R6F9"/>
<dbReference type="Proteomes" id="UP000244928">
    <property type="component" value="Chromosome"/>
</dbReference>
<dbReference type="OrthoDB" id="9928063at2"/>
<organism evidence="2 3">
    <name type="scientific">Dietzia lutea</name>
    <dbReference type="NCBI Taxonomy" id="546160"/>
    <lineage>
        <taxon>Bacteria</taxon>
        <taxon>Bacillati</taxon>
        <taxon>Actinomycetota</taxon>
        <taxon>Actinomycetes</taxon>
        <taxon>Mycobacteriales</taxon>
        <taxon>Dietziaceae</taxon>
        <taxon>Dietzia</taxon>
    </lineage>
</organism>
<sequence length="128" mass="11882">MLASLPDSGHKPSRGAGGAVRHRGSVEGSLTGEGGADTDSAGSIAGLLDSGSIATAVAAAQGSSGSIGDLAGVIDPDGFGEVISGSIESASDDEEGGLTGSLGEIPEGSIAGLFETIGGAGGSAAPAE</sequence>
<reference evidence="2 3" key="1">
    <citation type="submission" date="2016-04" db="EMBL/GenBank/DDBJ databases">
        <title>Complete genome sequence of Dietzia lutea YIM 80766T, a strain isolated from desert soil in Egypt.</title>
        <authorList>
            <person name="Zhao J."/>
            <person name="Hu B."/>
            <person name="Geng S."/>
            <person name="Nie Y."/>
            <person name="Tang Y."/>
        </authorList>
    </citation>
    <scope>NUCLEOTIDE SEQUENCE [LARGE SCALE GENOMIC DNA]</scope>
    <source>
        <strain evidence="2 3">YIM 80766</strain>
    </source>
</reference>
<proteinExistence type="predicted"/>
<evidence type="ECO:0000256" key="1">
    <source>
        <dbReference type="SAM" id="MobiDB-lite"/>
    </source>
</evidence>
<name>A0A2S1R6F9_9ACTN</name>
<feature type="region of interest" description="Disordered" evidence="1">
    <location>
        <begin position="1"/>
        <end position="44"/>
    </location>
</feature>
<protein>
    <submittedName>
        <fullName evidence="2">Uncharacterized protein</fullName>
    </submittedName>
</protein>
<evidence type="ECO:0000313" key="2">
    <source>
        <dbReference type="EMBL" id="AWH91877.1"/>
    </source>
</evidence>
<gene>
    <name evidence="2" type="ORF">A6035_06565</name>
</gene>